<keyword evidence="1" id="KW-1133">Transmembrane helix</keyword>
<gene>
    <name evidence="2" type="ORF">COF81_26405</name>
</gene>
<proteinExistence type="predicted"/>
<dbReference type="AlphaFoldDB" id="A0ABD6SYV7"/>
<protein>
    <recommendedName>
        <fullName evidence="4">Group-specific protein</fullName>
    </recommendedName>
</protein>
<comment type="caution">
    <text evidence="2">The sequence shown here is derived from an EMBL/GenBank/DDBJ whole genome shotgun (WGS) entry which is preliminary data.</text>
</comment>
<name>A0ABD6SYV7_9BACI</name>
<evidence type="ECO:0000313" key="3">
    <source>
        <dbReference type="Proteomes" id="UP000221918"/>
    </source>
</evidence>
<feature type="transmembrane region" description="Helical" evidence="1">
    <location>
        <begin position="38"/>
        <end position="59"/>
    </location>
</feature>
<reference evidence="2 3" key="1">
    <citation type="submission" date="2017-09" db="EMBL/GenBank/DDBJ databases">
        <title>Large-scale bioinformatics analysis of Bacillus genomes uncovers conserved roles of natural products in bacterial physiology.</title>
        <authorList>
            <consortium name="Agbiome Team Llc"/>
            <person name="Bleich R.M."/>
            <person name="Grubbs K.J."/>
            <person name="Santa Maria K.C."/>
            <person name="Allen S.E."/>
            <person name="Farag S."/>
            <person name="Shank E.A."/>
            <person name="Bowers A."/>
        </authorList>
    </citation>
    <scope>NUCLEOTIDE SEQUENCE [LARGE SCALE GENOMIC DNA]</scope>
    <source>
        <strain evidence="2 3">AFS037265</strain>
    </source>
</reference>
<keyword evidence="1" id="KW-0472">Membrane</keyword>
<feature type="transmembrane region" description="Helical" evidence="1">
    <location>
        <begin position="12"/>
        <end position="32"/>
    </location>
</feature>
<organism evidence="2 3">
    <name type="scientific">Bacillus pseudomycoides</name>
    <dbReference type="NCBI Taxonomy" id="64104"/>
    <lineage>
        <taxon>Bacteria</taxon>
        <taxon>Bacillati</taxon>
        <taxon>Bacillota</taxon>
        <taxon>Bacilli</taxon>
        <taxon>Bacillales</taxon>
        <taxon>Bacillaceae</taxon>
        <taxon>Bacillus</taxon>
        <taxon>Bacillus cereus group</taxon>
    </lineage>
</organism>
<accession>A0ABD6SYV7</accession>
<evidence type="ECO:0000313" key="2">
    <source>
        <dbReference type="EMBL" id="PHE88113.1"/>
    </source>
</evidence>
<dbReference type="EMBL" id="NUTL01000155">
    <property type="protein sequence ID" value="PHE88113.1"/>
    <property type="molecule type" value="Genomic_DNA"/>
</dbReference>
<keyword evidence="1" id="KW-0812">Transmembrane</keyword>
<dbReference type="Proteomes" id="UP000221918">
    <property type="component" value="Unassembled WGS sequence"/>
</dbReference>
<evidence type="ECO:0008006" key="4">
    <source>
        <dbReference type="Google" id="ProtNLM"/>
    </source>
</evidence>
<evidence type="ECO:0000256" key="1">
    <source>
        <dbReference type="SAM" id="Phobius"/>
    </source>
</evidence>
<sequence>MSYKLNKNKMSYYLFMMVISIAMIIVIFLGDGFKLGSILKWLMCIIWFFVFIGNLCYYIKSLRKRNFRD</sequence>